<dbReference type="RefSeq" id="WP_269472114.1">
    <property type="nucleotide sequence ID" value="NZ_AP019774.1"/>
</dbReference>
<dbReference type="Gene3D" id="1.10.287.950">
    <property type="entry name" value="Methyl-accepting chemotaxis protein"/>
    <property type="match status" value="1"/>
</dbReference>
<dbReference type="InterPro" id="IPR003660">
    <property type="entry name" value="HAMP_dom"/>
</dbReference>
<dbReference type="SMART" id="SM00283">
    <property type="entry name" value="MA"/>
    <property type="match status" value="1"/>
</dbReference>
<feature type="domain" description="Methyl-accepting transducer" evidence="4">
    <location>
        <begin position="54"/>
        <end position="237"/>
    </location>
</feature>
<reference evidence="6 7" key="1">
    <citation type="submission" date="2019-06" db="EMBL/GenBank/DDBJ databases">
        <title>Complete genome sequence of Helicobacter suis SNTW101c.</title>
        <authorList>
            <person name="Rimbara E."/>
            <person name="Suzuki M."/>
            <person name="Matsui H."/>
            <person name="Nakamura M."/>
            <person name="Mori S."/>
            <person name="Shibayama K."/>
        </authorList>
    </citation>
    <scope>NUCLEOTIDE SEQUENCE [LARGE SCALE GENOMIC DNA]</scope>
    <source>
        <strain evidence="6 7">SNTW101c</strain>
    </source>
</reference>
<organism evidence="6 7">
    <name type="scientific">Helicobacter suis</name>
    <dbReference type="NCBI Taxonomy" id="104628"/>
    <lineage>
        <taxon>Bacteria</taxon>
        <taxon>Pseudomonadati</taxon>
        <taxon>Campylobacterota</taxon>
        <taxon>Epsilonproteobacteria</taxon>
        <taxon>Campylobacterales</taxon>
        <taxon>Helicobacteraceae</taxon>
        <taxon>Helicobacter</taxon>
    </lineage>
</organism>
<dbReference type="PANTHER" id="PTHR32089">
    <property type="entry name" value="METHYL-ACCEPTING CHEMOTAXIS PROTEIN MCPB"/>
    <property type="match status" value="1"/>
</dbReference>
<evidence type="ECO:0000256" key="3">
    <source>
        <dbReference type="PROSITE-ProRule" id="PRU00284"/>
    </source>
</evidence>
<sequence>MGTSRDLIKELVFQEGDLTKRLSVKGKDEIANISYNINAFLEKTQGVVSQIKEVSSENSHIATTLQKSSEDAKDCAEKETERIALVLKNGNEIMGHIHTGASSAQHNNSNLVSTGDALEEVRAKIESFSTHLANNAKASVEHSNRLERTSLDTQEIKGVLTIIEEIANQTNLLALNAAIEAARAGEHGRGFAVVADEVRKLAEKTQKSLGEIHSSINGVVQSVNDISQDLNSNAQEIVKVSQDALNLQAVVDGNVKRYPNYHWRHC</sequence>
<proteinExistence type="inferred from homology"/>
<dbReference type="PANTHER" id="PTHR32089:SF114">
    <property type="entry name" value="METHYL-ACCEPTING CHEMOTAXIS PROTEIN MCPB"/>
    <property type="match status" value="1"/>
</dbReference>
<evidence type="ECO:0000313" key="6">
    <source>
        <dbReference type="EMBL" id="BCD70855.1"/>
    </source>
</evidence>
<dbReference type="EMBL" id="AP019774">
    <property type="protein sequence ID" value="BCD70855.1"/>
    <property type="molecule type" value="Genomic_DNA"/>
</dbReference>
<accession>A0A6J4D086</accession>
<name>A0A6J4D086_9HELI</name>
<dbReference type="CDD" id="cd06225">
    <property type="entry name" value="HAMP"/>
    <property type="match status" value="1"/>
</dbReference>
<protein>
    <submittedName>
        <fullName evidence="6">Uncharacterized protein</fullName>
    </submittedName>
</protein>
<comment type="similarity">
    <text evidence="2">Belongs to the methyl-accepting chemotaxis (MCP) protein family.</text>
</comment>
<gene>
    <name evidence="6" type="ORF">SNTW_15000</name>
</gene>
<keyword evidence="1 3" id="KW-0807">Transducer</keyword>
<dbReference type="AlphaFoldDB" id="A0A6J4D086"/>
<dbReference type="Pfam" id="PF00015">
    <property type="entry name" value="MCPsignal"/>
    <property type="match status" value="1"/>
</dbReference>
<evidence type="ECO:0000256" key="2">
    <source>
        <dbReference type="ARBA" id="ARBA00029447"/>
    </source>
</evidence>
<dbReference type="InterPro" id="IPR004089">
    <property type="entry name" value="MCPsignal_dom"/>
</dbReference>
<dbReference type="PROSITE" id="PS50885">
    <property type="entry name" value="HAMP"/>
    <property type="match status" value="1"/>
</dbReference>
<evidence type="ECO:0000256" key="1">
    <source>
        <dbReference type="ARBA" id="ARBA00023224"/>
    </source>
</evidence>
<evidence type="ECO:0000259" key="5">
    <source>
        <dbReference type="PROSITE" id="PS50885"/>
    </source>
</evidence>
<dbReference type="SUPFAM" id="SSF58104">
    <property type="entry name" value="Methyl-accepting chemotaxis protein (MCP) signaling domain"/>
    <property type="match status" value="1"/>
</dbReference>
<evidence type="ECO:0000259" key="4">
    <source>
        <dbReference type="PROSITE" id="PS50111"/>
    </source>
</evidence>
<dbReference type="GO" id="GO:0007165">
    <property type="term" value="P:signal transduction"/>
    <property type="evidence" value="ECO:0007669"/>
    <property type="project" value="UniProtKB-KW"/>
</dbReference>
<feature type="domain" description="HAMP" evidence="5">
    <location>
        <begin position="15"/>
        <end position="49"/>
    </location>
</feature>
<evidence type="ECO:0000313" key="7">
    <source>
        <dbReference type="Proteomes" id="UP000317935"/>
    </source>
</evidence>
<dbReference type="PROSITE" id="PS50111">
    <property type="entry name" value="CHEMOTAXIS_TRANSDUC_2"/>
    <property type="match status" value="1"/>
</dbReference>
<dbReference type="Proteomes" id="UP000317935">
    <property type="component" value="Chromosome"/>
</dbReference>
<dbReference type="GO" id="GO:0016020">
    <property type="term" value="C:membrane"/>
    <property type="evidence" value="ECO:0007669"/>
    <property type="project" value="InterPro"/>
</dbReference>